<dbReference type="OrthoDB" id="9946758at2"/>
<dbReference type="EMBL" id="AP018227">
    <property type="protein sequence ID" value="BAY85910.1"/>
    <property type="molecule type" value="Genomic_DNA"/>
</dbReference>
<dbReference type="Proteomes" id="UP000218418">
    <property type="component" value="Chromosome"/>
</dbReference>
<sequence>MCRVKNSNSKRHKYERKIVWKYRFGSQPSEMHRIYDDLGIGKYSSNNSNLDELILNRSDIEKLEKEIIELEDNPSNFLDMLEAIRDFMFRHPEQNEFILEGEL</sequence>
<keyword evidence="2" id="KW-1185">Reference proteome</keyword>
<evidence type="ECO:0000313" key="1">
    <source>
        <dbReference type="EMBL" id="BAY85910.1"/>
    </source>
</evidence>
<dbReference type="AlphaFoldDB" id="A0A1Z4LXJ4"/>
<protein>
    <submittedName>
        <fullName evidence="1">Uncharacterized protein</fullName>
    </submittedName>
</protein>
<name>A0A1Z4LXJ4_9CYAN</name>
<reference evidence="1 2" key="1">
    <citation type="submission" date="2017-06" db="EMBL/GenBank/DDBJ databases">
        <title>Genome sequencing of cyanobaciteial culture collection at National Institute for Environmental Studies (NIES).</title>
        <authorList>
            <person name="Hirose Y."/>
            <person name="Shimura Y."/>
            <person name="Fujisawa T."/>
            <person name="Nakamura Y."/>
            <person name="Kawachi M."/>
        </authorList>
    </citation>
    <scope>NUCLEOTIDE SEQUENCE [LARGE SCALE GENOMIC DNA]</scope>
    <source>
        <strain evidence="1 2">NIES-267</strain>
    </source>
</reference>
<proteinExistence type="predicted"/>
<gene>
    <name evidence="1" type="ORF">NIES267_54160</name>
</gene>
<organism evidence="1 2">
    <name type="scientific">Calothrix parasitica NIES-267</name>
    <dbReference type="NCBI Taxonomy" id="1973488"/>
    <lineage>
        <taxon>Bacteria</taxon>
        <taxon>Bacillati</taxon>
        <taxon>Cyanobacteriota</taxon>
        <taxon>Cyanophyceae</taxon>
        <taxon>Nostocales</taxon>
        <taxon>Calotrichaceae</taxon>
        <taxon>Calothrix</taxon>
    </lineage>
</organism>
<accession>A0A1Z4LXJ4</accession>
<evidence type="ECO:0000313" key="2">
    <source>
        <dbReference type="Proteomes" id="UP000218418"/>
    </source>
</evidence>